<keyword evidence="5" id="KW-1185">Reference proteome</keyword>
<protein>
    <submittedName>
        <fullName evidence="4">NAD(P)/FAD-dependent oxidoreductase</fullName>
    </submittedName>
</protein>
<keyword evidence="2" id="KW-0560">Oxidoreductase</keyword>
<name>A0ABV7PK81_9BURK</name>
<dbReference type="InterPro" id="IPR023753">
    <property type="entry name" value="FAD/NAD-binding_dom"/>
</dbReference>
<dbReference type="RefSeq" id="WP_379734764.1">
    <property type="nucleotide sequence ID" value="NZ_JBHRVV010000001.1"/>
</dbReference>
<keyword evidence="1" id="KW-0285">Flavoprotein</keyword>
<evidence type="ECO:0000259" key="3">
    <source>
        <dbReference type="Pfam" id="PF07992"/>
    </source>
</evidence>
<dbReference type="PANTHER" id="PTHR48105">
    <property type="entry name" value="THIOREDOXIN REDUCTASE 1-RELATED-RELATED"/>
    <property type="match status" value="1"/>
</dbReference>
<accession>A0ABV7PK81</accession>
<gene>
    <name evidence="4" type="ORF">ACFOPH_08565</name>
</gene>
<evidence type="ECO:0000256" key="2">
    <source>
        <dbReference type="ARBA" id="ARBA00023002"/>
    </source>
</evidence>
<dbReference type="InterPro" id="IPR050097">
    <property type="entry name" value="Ferredoxin-NADP_redctase_2"/>
</dbReference>
<evidence type="ECO:0000256" key="1">
    <source>
        <dbReference type="ARBA" id="ARBA00022630"/>
    </source>
</evidence>
<dbReference type="Pfam" id="PF07992">
    <property type="entry name" value="Pyr_redox_2"/>
    <property type="match status" value="1"/>
</dbReference>
<evidence type="ECO:0000313" key="4">
    <source>
        <dbReference type="EMBL" id="MFC3458297.1"/>
    </source>
</evidence>
<proteinExistence type="predicted"/>
<dbReference type="PRINTS" id="PR00368">
    <property type="entry name" value="FADPNR"/>
</dbReference>
<feature type="domain" description="FAD/NAD(P)-binding" evidence="3">
    <location>
        <begin position="9"/>
        <end position="294"/>
    </location>
</feature>
<dbReference type="Proteomes" id="UP001595665">
    <property type="component" value="Unassembled WGS sequence"/>
</dbReference>
<dbReference type="EMBL" id="JBHRVV010000001">
    <property type="protein sequence ID" value="MFC3458297.1"/>
    <property type="molecule type" value="Genomic_DNA"/>
</dbReference>
<dbReference type="Gene3D" id="3.50.50.60">
    <property type="entry name" value="FAD/NAD(P)-binding domain"/>
    <property type="match status" value="2"/>
</dbReference>
<organism evidence="4 5">
    <name type="scientific">Massilia haematophila</name>
    <dbReference type="NCBI Taxonomy" id="457923"/>
    <lineage>
        <taxon>Bacteria</taxon>
        <taxon>Pseudomonadati</taxon>
        <taxon>Pseudomonadota</taxon>
        <taxon>Betaproteobacteria</taxon>
        <taxon>Burkholderiales</taxon>
        <taxon>Oxalobacteraceae</taxon>
        <taxon>Telluria group</taxon>
        <taxon>Massilia</taxon>
    </lineage>
</organism>
<dbReference type="SUPFAM" id="SSF51905">
    <property type="entry name" value="FAD/NAD(P)-binding domain"/>
    <property type="match status" value="1"/>
</dbReference>
<evidence type="ECO:0000313" key="5">
    <source>
        <dbReference type="Proteomes" id="UP001595665"/>
    </source>
</evidence>
<sequence>MDDITEHVFDTLIIGGGPGGLTAAIYLRRFTRNIVLVDKGNSRLCLIPVSHNYPGFPEGVPGSQLLVNLTEQLTRYGGEVRHGEIVGLRLEDGMFVGDYLDDAGDTRPIRALTVLLATGVADAGLPIENWREAVAAGAVRLCPVCDGYDVMDRRIAVVTSETNPVGHALFMRSFSADVTLFDRGKESMLSEDERRQIEVAGVRYVESPLLGVTMSPEMKPVLNTADGESREFDVFYPMLGESARSKLAADLGAETGDCDKLVVDDHQRTTVPGLYAIGDVVMGLNQIAVAAGQAAIAATTIHNALPWALRPPVEARPAMRPRVASLGHAL</sequence>
<reference evidence="5" key="1">
    <citation type="journal article" date="2019" name="Int. J. Syst. Evol. Microbiol.">
        <title>The Global Catalogue of Microorganisms (GCM) 10K type strain sequencing project: providing services to taxonomists for standard genome sequencing and annotation.</title>
        <authorList>
            <consortium name="The Broad Institute Genomics Platform"/>
            <consortium name="The Broad Institute Genome Sequencing Center for Infectious Disease"/>
            <person name="Wu L."/>
            <person name="Ma J."/>
        </authorList>
    </citation>
    <scope>NUCLEOTIDE SEQUENCE [LARGE SCALE GENOMIC DNA]</scope>
    <source>
        <strain evidence="5">CCM 7480</strain>
    </source>
</reference>
<comment type="caution">
    <text evidence="4">The sequence shown here is derived from an EMBL/GenBank/DDBJ whole genome shotgun (WGS) entry which is preliminary data.</text>
</comment>
<dbReference type="InterPro" id="IPR036188">
    <property type="entry name" value="FAD/NAD-bd_sf"/>
</dbReference>
<dbReference type="PRINTS" id="PR00469">
    <property type="entry name" value="PNDRDTASEII"/>
</dbReference>